<dbReference type="NCBIfam" id="TIGR00006">
    <property type="entry name" value="16S rRNA (cytosine(1402)-N(4))-methyltransferase RsmH"/>
    <property type="match status" value="1"/>
</dbReference>
<dbReference type="SUPFAM" id="SSF53335">
    <property type="entry name" value="S-adenosyl-L-methionine-dependent methyltransferases"/>
    <property type="match status" value="1"/>
</dbReference>
<feature type="binding site" evidence="7">
    <location>
        <position position="101"/>
    </location>
    <ligand>
        <name>S-adenosyl-L-methionine</name>
        <dbReference type="ChEBI" id="CHEBI:59789"/>
    </ligand>
</feature>
<feature type="binding site" evidence="7">
    <location>
        <position position="80"/>
    </location>
    <ligand>
        <name>S-adenosyl-L-methionine</name>
        <dbReference type="ChEBI" id="CHEBI:59789"/>
    </ligand>
</feature>
<dbReference type="OrthoDB" id="9806637at2"/>
<dbReference type="Gene3D" id="1.10.150.170">
    <property type="entry name" value="Putative methyltransferase TM0872, insert domain"/>
    <property type="match status" value="1"/>
</dbReference>
<keyword evidence="9" id="KW-1185">Reference proteome</keyword>
<evidence type="ECO:0000313" key="9">
    <source>
        <dbReference type="Proteomes" id="UP000320585"/>
    </source>
</evidence>
<evidence type="ECO:0000256" key="2">
    <source>
        <dbReference type="ARBA" id="ARBA00022490"/>
    </source>
</evidence>
<dbReference type="InterPro" id="IPR002903">
    <property type="entry name" value="RsmH"/>
</dbReference>
<comment type="subcellular location">
    <subcellularLocation>
        <location evidence="7">Cytoplasm</location>
    </subcellularLocation>
</comment>
<comment type="catalytic activity">
    <reaction evidence="7">
        <text>cytidine(1402) in 16S rRNA + S-adenosyl-L-methionine = N(4)-methylcytidine(1402) in 16S rRNA + S-adenosyl-L-homocysteine + H(+)</text>
        <dbReference type="Rhea" id="RHEA:42928"/>
        <dbReference type="Rhea" id="RHEA-COMP:10286"/>
        <dbReference type="Rhea" id="RHEA-COMP:10287"/>
        <dbReference type="ChEBI" id="CHEBI:15378"/>
        <dbReference type="ChEBI" id="CHEBI:57856"/>
        <dbReference type="ChEBI" id="CHEBI:59789"/>
        <dbReference type="ChEBI" id="CHEBI:74506"/>
        <dbReference type="ChEBI" id="CHEBI:82748"/>
        <dbReference type="EC" id="2.1.1.199"/>
    </reaction>
</comment>
<gene>
    <name evidence="7 8" type="primary">rsmH</name>
    <name evidence="8" type="ORF">Dia5BBH33_09850</name>
</gene>
<sequence length="313" mass="35047">MEFQHVTVLLNEMINLIVTDPEGIYVDCTLGGGGHSLALIERLSPDGLLIGVDQDEEAIEAAGERLKGAKCSVKLVHDNFSNINNILDNLGISKVNGFVFDLGVSSHQLDDGSRGFSYMNNGRLDMRMNQDNPLTAYEVVNTYEQSQLKKIIWEYGEERWANRIAEFICRFREEKPIETTEELVNIIKAAIPANARRIGPHPAKRTFQAIRIEVNNELGILKQTMEDCVEHLLPGGRLGVITFQSLEDRIIKRTFKDMERGCICPPDLPVCVCGHKAVVKSVSKAIKPSKEELEHNPRARSAVLRVVEKLADE</sequence>
<dbReference type="KEGG" id="dho:Dia5BBH33_09850"/>
<keyword evidence="2 7" id="KW-0963">Cytoplasm</keyword>
<evidence type="ECO:0000256" key="1">
    <source>
        <dbReference type="ARBA" id="ARBA00010396"/>
    </source>
</evidence>
<keyword evidence="3 7" id="KW-0698">rRNA processing</keyword>
<evidence type="ECO:0000256" key="6">
    <source>
        <dbReference type="ARBA" id="ARBA00022691"/>
    </source>
</evidence>
<evidence type="ECO:0000256" key="3">
    <source>
        <dbReference type="ARBA" id="ARBA00022552"/>
    </source>
</evidence>
<dbReference type="PIRSF" id="PIRSF004486">
    <property type="entry name" value="MraW"/>
    <property type="match status" value="1"/>
</dbReference>
<feature type="binding site" evidence="7">
    <location>
        <position position="53"/>
    </location>
    <ligand>
        <name>S-adenosyl-L-methionine</name>
        <dbReference type="ChEBI" id="CHEBI:59789"/>
    </ligand>
</feature>
<protein>
    <recommendedName>
        <fullName evidence="7">Ribosomal RNA small subunit methyltransferase H</fullName>
        <ecNumber evidence="7">2.1.1.199</ecNumber>
    </recommendedName>
    <alternativeName>
        <fullName evidence="7">16S rRNA m(4)C1402 methyltransferase</fullName>
    </alternativeName>
    <alternativeName>
        <fullName evidence="7">rRNA (cytosine-N(4)-)-methyltransferase RsmH</fullName>
    </alternativeName>
</protein>
<dbReference type="SUPFAM" id="SSF81799">
    <property type="entry name" value="Putative methyltransferase TM0872, insert domain"/>
    <property type="match status" value="1"/>
</dbReference>
<dbReference type="FunFam" id="1.10.150.170:FF:000001">
    <property type="entry name" value="Ribosomal RNA small subunit methyltransferase H"/>
    <property type="match status" value="1"/>
</dbReference>
<dbReference type="PANTHER" id="PTHR11265:SF0">
    <property type="entry name" value="12S RRNA N4-METHYLCYTIDINE METHYLTRANSFERASE"/>
    <property type="match status" value="1"/>
</dbReference>
<dbReference type="InterPro" id="IPR029063">
    <property type="entry name" value="SAM-dependent_MTases_sf"/>
</dbReference>
<dbReference type="HAMAP" id="MF_01007">
    <property type="entry name" value="16SrRNA_methyltr_H"/>
    <property type="match status" value="1"/>
</dbReference>
<dbReference type="GO" id="GO:0005737">
    <property type="term" value="C:cytoplasm"/>
    <property type="evidence" value="ECO:0007669"/>
    <property type="project" value="UniProtKB-SubCell"/>
</dbReference>
<evidence type="ECO:0000256" key="4">
    <source>
        <dbReference type="ARBA" id="ARBA00022603"/>
    </source>
</evidence>
<evidence type="ECO:0000256" key="5">
    <source>
        <dbReference type="ARBA" id="ARBA00022679"/>
    </source>
</evidence>
<dbReference type="Gene3D" id="3.40.50.150">
    <property type="entry name" value="Vaccinia Virus protein VP39"/>
    <property type="match status" value="1"/>
</dbReference>
<comment type="similarity">
    <text evidence="1 7">Belongs to the methyltransferase superfamily. RsmH family.</text>
</comment>
<dbReference type="GO" id="GO:0070475">
    <property type="term" value="P:rRNA base methylation"/>
    <property type="evidence" value="ECO:0007669"/>
    <property type="project" value="UniProtKB-UniRule"/>
</dbReference>
<keyword evidence="5 7" id="KW-0808">Transferase</keyword>
<dbReference type="Proteomes" id="UP000320585">
    <property type="component" value="Chromosome"/>
</dbReference>
<keyword evidence="4 7" id="KW-0489">Methyltransferase</keyword>
<dbReference type="PANTHER" id="PTHR11265">
    <property type="entry name" value="S-ADENOSYL-METHYLTRANSFERASE MRAW"/>
    <property type="match status" value="1"/>
</dbReference>
<accession>A0A8D4UU97</accession>
<evidence type="ECO:0000313" key="8">
    <source>
        <dbReference type="EMBL" id="BBK25050.1"/>
    </source>
</evidence>
<organism evidence="8 9">
    <name type="scientific">Dialister hominis</name>
    <dbReference type="NCBI Taxonomy" id="2582419"/>
    <lineage>
        <taxon>Bacteria</taxon>
        <taxon>Bacillati</taxon>
        <taxon>Bacillota</taxon>
        <taxon>Negativicutes</taxon>
        <taxon>Veillonellales</taxon>
        <taxon>Veillonellaceae</taxon>
        <taxon>Dialister</taxon>
    </lineage>
</organism>
<dbReference type="AlphaFoldDB" id="A0A8D4UU97"/>
<dbReference type="EMBL" id="AP019697">
    <property type="protein sequence ID" value="BBK25050.1"/>
    <property type="molecule type" value="Genomic_DNA"/>
</dbReference>
<proteinExistence type="inferred from homology"/>
<keyword evidence="6 7" id="KW-0949">S-adenosyl-L-methionine</keyword>
<feature type="binding site" evidence="7">
    <location>
        <position position="108"/>
    </location>
    <ligand>
        <name>S-adenosyl-L-methionine</name>
        <dbReference type="ChEBI" id="CHEBI:59789"/>
    </ligand>
</feature>
<comment type="function">
    <text evidence="7">Specifically methylates the N4 position of cytidine in position 1402 (C1402) of 16S rRNA.</text>
</comment>
<dbReference type="RefSeq" id="WP_144269406.1">
    <property type="nucleotide sequence ID" value="NZ_AP019697.1"/>
</dbReference>
<evidence type="ECO:0000256" key="7">
    <source>
        <dbReference type="HAMAP-Rule" id="MF_01007"/>
    </source>
</evidence>
<dbReference type="EC" id="2.1.1.199" evidence="7"/>
<dbReference type="GeneID" id="92716198"/>
<reference evidence="9" key="1">
    <citation type="submission" date="2019-05" db="EMBL/GenBank/DDBJ databases">
        <title>Complete genome sequencing of Dialister sp. strain 5BBH33.</title>
        <authorList>
            <person name="Sakamoto M."/>
            <person name="Murakami T."/>
            <person name="Mori H."/>
        </authorList>
    </citation>
    <scope>NUCLEOTIDE SEQUENCE [LARGE SCALE GENOMIC DNA]</scope>
    <source>
        <strain evidence="9">5BBH33</strain>
    </source>
</reference>
<feature type="binding site" evidence="7">
    <location>
        <begin position="33"/>
        <end position="35"/>
    </location>
    <ligand>
        <name>S-adenosyl-L-methionine</name>
        <dbReference type="ChEBI" id="CHEBI:59789"/>
    </ligand>
</feature>
<dbReference type="InterPro" id="IPR023397">
    <property type="entry name" value="SAM-dep_MeTrfase_MraW_recog"/>
</dbReference>
<dbReference type="Pfam" id="PF01795">
    <property type="entry name" value="Methyltransf_5"/>
    <property type="match status" value="1"/>
</dbReference>
<name>A0A8D4UU97_9FIRM</name>
<dbReference type="GO" id="GO:0071424">
    <property type="term" value="F:rRNA (cytosine-N4-)-methyltransferase activity"/>
    <property type="evidence" value="ECO:0007669"/>
    <property type="project" value="UniProtKB-UniRule"/>
</dbReference>